<dbReference type="Gene3D" id="3.50.50.60">
    <property type="entry name" value="FAD/NAD(P)-binding domain"/>
    <property type="match status" value="1"/>
</dbReference>
<evidence type="ECO:0000313" key="8">
    <source>
        <dbReference type="Proteomes" id="UP001612741"/>
    </source>
</evidence>
<dbReference type="InterPro" id="IPR013977">
    <property type="entry name" value="GcvT_C"/>
</dbReference>
<dbReference type="Gene3D" id="3.30.1360.120">
    <property type="entry name" value="Probable tRNA modification gtpase trme, domain 1"/>
    <property type="match status" value="1"/>
</dbReference>
<dbReference type="Gene3D" id="3.30.70.1400">
    <property type="entry name" value="Aminomethyltransferase beta-barrel domains"/>
    <property type="match status" value="1"/>
</dbReference>
<evidence type="ECO:0000259" key="5">
    <source>
        <dbReference type="Pfam" id="PF08669"/>
    </source>
</evidence>
<keyword evidence="2" id="KW-0472">Membrane</keyword>
<gene>
    <name evidence="7" type="ORF">ACIBG2_51345</name>
</gene>
<dbReference type="Proteomes" id="UP001612741">
    <property type="component" value="Unassembled WGS sequence"/>
</dbReference>
<sequence length="800" mass="86931">MTATLPSRTRAVVIGGGIAGCSVLHHLVQLGWSEVILLEKGQLTCGSTWHAAGLCTQLHPSRILTKLLMRSMRLYRSLEGAGLHLPGSLRLACSPEQLDEFRARAAARVSGLDLRVIGPEQVAELFPLADLDGVLGAAYLPSDGHVDPSSVTTALARGNSIFTRTTVHSLERHGTDWRVGTDRGSIDCEVVVNAAGMWAPQVAALAGVRLPMVPLLHQYVVTDTVDRLAGLGRELPVLRDPEGSFYVRQEGNGLLVGPFEPNPPTWALDGVPMDFEGKLLPGDLEQIEPVLEKAARRVPVLGEAGLKTVLNGPDGYTPDGRCLMGEIPGRRNLFVLAGFSIFGIVFGGGAGAYLAEWIVNGQPSDSMWELDVRRFGPYAEDSAYVAARAREVYEHEYAIHYPEQEWPAGRPRKTGPLYDLLRERGAVFGERSGWERPLWFAPEGVQPVDRPSFRVPGWHEHVGEECRAVRRAVGVLDQTSFAKFELSGPGAQALLDRLCANRLPAQEGRIALTQMLTPRGGIECDLTVTRLSENRFYVVSAAATETHDLAWIQRHLPGDGSVRLENVTDRIGVLTVAGPRSRTLIARLTSADVSDAGLPFFRTLDLVLAGVPVRAMRLSYVGELGYELHHPIELSATLYTALLEAGQDLGLADFGYRALESMRLEKGYRLWGADIDADHTPFEAGLDRFVALDKGDFIGRDALLSQLSHGCERMLVSLALEPGGLHPHGGEPVLAGDEVVGYVSAGGYGHCVDRAIAHAYLPGRLVRDGAPIAVEVLGNRMTGKIVTRPLYDPRNERLRS</sequence>
<evidence type="ECO:0000313" key="7">
    <source>
        <dbReference type="EMBL" id="MFI6505852.1"/>
    </source>
</evidence>
<proteinExistence type="inferred from homology"/>
<dbReference type="Gene3D" id="2.40.30.110">
    <property type="entry name" value="Aminomethyltransferase beta-barrel domains"/>
    <property type="match status" value="1"/>
</dbReference>
<dbReference type="PANTHER" id="PTHR43757">
    <property type="entry name" value="AMINOMETHYLTRANSFERASE"/>
    <property type="match status" value="1"/>
</dbReference>
<dbReference type="SUPFAM" id="SSF54373">
    <property type="entry name" value="FAD-linked reductases, C-terminal domain"/>
    <property type="match status" value="1"/>
</dbReference>
<dbReference type="SUPFAM" id="SSF103025">
    <property type="entry name" value="Folate-binding domain"/>
    <property type="match status" value="1"/>
</dbReference>
<dbReference type="Pfam" id="PF01571">
    <property type="entry name" value="GCV_T"/>
    <property type="match status" value="1"/>
</dbReference>
<dbReference type="SUPFAM" id="SSF51905">
    <property type="entry name" value="FAD/NAD(P)-binding domain"/>
    <property type="match status" value="1"/>
</dbReference>
<comment type="caution">
    <text evidence="7">The sequence shown here is derived from an EMBL/GenBank/DDBJ whole genome shotgun (WGS) entry which is preliminary data.</text>
</comment>
<dbReference type="InterPro" id="IPR032503">
    <property type="entry name" value="FAO_M"/>
</dbReference>
<feature type="transmembrane region" description="Helical" evidence="2">
    <location>
        <begin position="333"/>
        <end position="355"/>
    </location>
</feature>
<dbReference type="RefSeq" id="WP_397092266.1">
    <property type="nucleotide sequence ID" value="NZ_JBITGY010000025.1"/>
</dbReference>
<dbReference type="EMBL" id="JBITGY010000025">
    <property type="protein sequence ID" value="MFI6505852.1"/>
    <property type="molecule type" value="Genomic_DNA"/>
</dbReference>
<organism evidence="7 8">
    <name type="scientific">Nonomuraea typhae</name>
    <dbReference type="NCBI Taxonomy" id="2603600"/>
    <lineage>
        <taxon>Bacteria</taxon>
        <taxon>Bacillati</taxon>
        <taxon>Actinomycetota</taxon>
        <taxon>Actinomycetes</taxon>
        <taxon>Streptosporangiales</taxon>
        <taxon>Streptosporangiaceae</taxon>
        <taxon>Nonomuraea</taxon>
    </lineage>
</organism>
<feature type="domain" description="GCVT N-terminal" evidence="4">
    <location>
        <begin position="417"/>
        <end position="694"/>
    </location>
</feature>
<feature type="domain" description="FAD dependent oxidoreductase central" evidence="6">
    <location>
        <begin position="360"/>
        <end position="414"/>
    </location>
</feature>
<evidence type="ECO:0000256" key="2">
    <source>
        <dbReference type="SAM" id="Phobius"/>
    </source>
</evidence>
<dbReference type="InterPro" id="IPR006222">
    <property type="entry name" value="GCVT_N"/>
</dbReference>
<keyword evidence="8" id="KW-1185">Reference proteome</keyword>
<dbReference type="Gene3D" id="3.30.9.10">
    <property type="entry name" value="D-Amino Acid Oxidase, subunit A, domain 2"/>
    <property type="match status" value="1"/>
</dbReference>
<name>A0ABW7ZCG6_9ACTN</name>
<dbReference type="InterPro" id="IPR036188">
    <property type="entry name" value="FAD/NAD-bd_sf"/>
</dbReference>
<dbReference type="PANTHER" id="PTHR43757:SF2">
    <property type="entry name" value="AMINOMETHYLTRANSFERASE, MITOCHONDRIAL"/>
    <property type="match status" value="1"/>
</dbReference>
<evidence type="ECO:0000259" key="4">
    <source>
        <dbReference type="Pfam" id="PF01571"/>
    </source>
</evidence>
<dbReference type="SUPFAM" id="SSF101790">
    <property type="entry name" value="Aminomethyltransferase beta-barrel domain"/>
    <property type="match status" value="1"/>
</dbReference>
<feature type="domain" description="Aminomethyltransferase C-terminal" evidence="5">
    <location>
        <begin position="713"/>
        <end position="792"/>
    </location>
</feature>
<dbReference type="Pfam" id="PF08669">
    <property type="entry name" value="GCV_T_C"/>
    <property type="match status" value="1"/>
</dbReference>
<evidence type="ECO:0000259" key="6">
    <source>
        <dbReference type="Pfam" id="PF16350"/>
    </source>
</evidence>
<keyword evidence="2" id="KW-0812">Transmembrane</keyword>
<dbReference type="InterPro" id="IPR027266">
    <property type="entry name" value="TrmE/GcvT-like"/>
</dbReference>
<evidence type="ECO:0000256" key="1">
    <source>
        <dbReference type="ARBA" id="ARBA00008609"/>
    </source>
</evidence>
<comment type="similarity">
    <text evidence="1">Belongs to the GcvT family.</text>
</comment>
<dbReference type="InterPro" id="IPR028896">
    <property type="entry name" value="GcvT/YgfZ/DmdA"/>
</dbReference>
<accession>A0ABW7ZCG6</accession>
<reference evidence="7 8" key="1">
    <citation type="submission" date="2024-10" db="EMBL/GenBank/DDBJ databases">
        <title>The Natural Products Discovery Center: Release of the First 8490 Sequenced Strains for Exploring Actinobacteria Biosynthetic Diversity.</title>
        <authorList>
            <person name="Kalkreuter E."/>
            <person name="Kautsar S.A."/>
            <person name="Yang D."/>
            <person name="Bader C.D."/>
            <person name="Teijaro C.N."/>
            <person name="Fluegel L."/>
            <person name="Davis C.M."/>
            <person name="Simpson J.R."/>
            <person name="Lauterbach L."/>
            <person name="Steele A.D."/>
            <person name="Gui C."/>
            <person name="Meng S."/>
            <person name="Li G."/>
            <person name="Viehrig K."/>
            <person name="Ye F."/>
            <person name="Su P."/>
            <person name="Kiefer A.F."/>
            <person name="Nichols A."/>
            <person name="Cepeda A.J."/>
            <person name="Yan W."/>
            <person name="Fan B."/>
            <person name="Jiang Y."/>
            <person name="Adhikari A."/>
            <person name="Zheng C.-J."/>
            <person name="Schuster L."/>
            <person name="Cowan T.M."/>
            <person name="Smanski M.J."/>
            <person name="Chevrette M.G."/>
            <person name="De Carvalho L.P.S."/>
            <person name="Shen B."/>
        </authorList>
    </citation>
    <scope>NUCLEOTIDE SEQUENCE [LARGE SCALE GENOMIC DNA]</scope>
    <source>
        <strain evidence="7 8">NPDC050545</strain>
    </source>
</reference>
<evidence type="ECO:0000259" key="3">
    <source>
        <dbReference type="Pfam" id="PF01266"/>
    </source>
</evidence>
<dbReference type="Pfam" id="PF01266">
    <property type="entry name" value="DAO"/>
    <property type="match status" value="1"/>
</dbReference>
<keyword evidence="2" id="KW-1133">Transmembrane helix</keyword>
<dbReference type="InterPro" id="IPR029043">
    <property type="entry name" value="GcvT/YgfZ_C"/>
</dbReference>
<dbReference type="Pfam" id="PF16350">
    <property type="entry name" value="FAO_M"/>
    <property type="match status" value="1"/>
</dbReference>
<feature type="domain" description="FAD dependent oxidoreductase" evidence="3">
    <location>
        <begin position="11"/>
        <end position="357"/>
    </location>
</feature>
<dbReference type="InterPro" id="IPR006076">
    <property type="entry name" value="FAD-dep_OxRdtase"/>
</dbReference>
<protein>
    <submittedName>
        <fullName evidence="7">FAD-dependent oxidoreductase</fullName>
    </submittedName>
</protein>